<dbReference type="Pfam" id="PF00106">
    <property type="entry name" value="adh_short"/>
    <property type="match status" value="1"/>
</dbReference>
<evidence type="ECO:0000313" key="3">
    <source>
        <dbReference type="EMBL" id="MXO85960.1"/>
    </source>
</evidence>
<gene>
    <name evidence="3" type="ORF">GRI38_07925</name>
</gene>
<accession>A0A844ZG52</accession>
<comment type="similarity">
    <text evidence="1">Belongs to the short-chain dehydrogenases/reductases (SDR) family.</text>
</comment>
<evidence type="ECO:0000256" key="1">
    <source>
        <dbReference type="ARBA" id="ARBA00006484"/>
    </source>
</evidence>
<dbReference type="EMBL" id="WTYW01000001">
    <property type="protein sequence ID" value="MXO85960.1"/>
    <property type="molecule type" value="Genomic_DNA"/>
</dbReference>
<protein>
    <submittedName>
        <fullName evidence="3">SDR family NAD(P)-dependent oxidoreductase</fullName>
    </submittedName>
</protein>
<evidence type="ECO:0000313" key="4">
    <source>
        <dbReference type="Proteomes" id="UP000433104"/>
    </source>
</evidence>
<evidence type="ECO:0000256" key="2">
    <source>
        <dbReference type="ARBA" id="ARBA00023002"/>
    </source>
</evidence>
<dbReference type="Gene3D" id="3.40.50.720">
    <property type="entry name" value="NAD(P)-binding Rossmann-like Domain"/>
    <property type="match status" value="1"/>
</dbReference>
<comment type="caution">
    <text evidence="3">The sequence shown here is derived from an EMBL/GenBank/DDBJ whole genome shotgun (WGS) entry which is preliminary data.</text>
</comment>
<dbReference type="CDD" id="cd05233">
    <property type="entry name" value="SDR_c"/>
    <property type="match status" value="1"/>
</dbReference>
<keyword evidence="4" id="KW-1185">Reference proteome</keyword>
<name>A0A844ZG52_9SPHN</name>
<dbReference type="InterPro" id="IPR036291">
    <property type="entry name" value="NAD(P)-bd_dom_sf"/>
</dbReference>
<keyword evidence="2" id="KW-0560">Oxidoreductase</keyword>
<sequence>MAKPEKTDLSDAHTARPGLSGRKAIVTGGTTGIGRAIAVLLASEGVEVFICGRNEDHLADALERIGEVGKGNGIACDLGEKGEVERFFSEAGKTLGNWDIAIINAAVPAEGLADMDGDEVRYALAVDFTAYVMSAHRAVDHLQDRGDILFTGSYSTHKLGPGSTVYAGVKSGIHGFAEALRREVSQKGIKVGLVTPALTGSDFQKPDISPEEQADRIQDETMMRAEDIAVGVHFMLTQPRRTVVQEMVLVQRDTDA</sequence>
<dbReference type="PRINTS" id="PR00081">
    <property type="entry name" value="GDHRDH"/>
</dbReference>
<dbReference type="InterPro" id="IPR002347">
    <property type="entry name" value="SDR_fam"/>
</dbReference>
<dbReference type="OrthoDB" id="658698at2"/>
<dbReference type="GO" id="GO:0016491">
    <property type="term" value="F:oxidoreductase activity"/>
    <property type="evidence" value="ECO:0007669"/>
    <property type="project" value="UniProtKB-KW"/>
</dbReference>
<dbReference type="PANTHER" id="PTHR43669:SF3">
    <property type="entry name" value="ALCOHOL DEHYDROGENASE, PUTATIVE (AFU_ORTHOLOGUE AFUA_3G03445)-RELATED"/>
    <property type="match status" value="1"/>
</dbReference>
<dbReference type="Proteomes" id="UP000433104">
    <property type="component" value="Unassembled WGS sequence"/>
</dbReference>
<proteinExistence type="inferred from homology"/>
<organism evidence="3 4">
    <name type="scientific">Parapontixanthobacter aurantiacus</name>
    <dbReference type="NCBI Taxonomy" id="1463599"/>
    <lineage>
        <taxon>Bacteria</taxon>
        <taxon>Pseudomonadati</taxon>
        <taxon>Pseudomonadota</taxon>
        <taxon>Alphaproteobacteria</taxon>
        <taxon>Sphingomonadales</taxon>
        <taxon>Erythrobacteraceae</taxon>
        <taxon>Parapontixanthobacter</taxon>
    </lineage>
</organism>
<dbReference type="AlphaFoldDB" id="A0A844ZG52"/>
<dbReference type="PANTHER" id="PTHR43669">
    <property type="entry name" value="5-KETO-D-GLUCONATE 5-REDUCTASE"/>
    <property type="match status" value="1"/>
</dbReference>
<dbReference type="SUPFAM" id="SSF51735">
    <property type="entry name" value="NAD(P)-binding Rossmann-fold domains"/>
    <property type="match status" value="1"/>
</dbReference>
<reference evidence="3 4" key="1">
    <citation type="submission" date="2019-12" db="EMBL/GenBank/DDBJ databases">
        <title>Genomic-based taxomic classification of the family Erythrobacteraceae.</title>
        <authorList>
            <person name="Xu L."/>
        </authorList>
    </citation>
    <scope>NUCLEOTIDE SEQUENCE [LARGE SCALE GENOMIC DNA]</scope>
    <source>
        <strain evidence="3 4">MCCC 1A09962</strain>
    </source>
</reference>